<dbReference type="RefSeq" id="WP_215610571.1">
    <property type="nucleotide sequence ID" value="NZ_JADOES010000048.1"/>
</dbReference>
<reference evidence="1" key="1">
    <citation type="submission" date="2020-11" db="EMBL/GenBank/DDBJ databases">
        <authorList>
            <person name="Konstantinou D."/>
            <person name="Gkelis S."/>
            <person name="Popin R."/>
            <person name="Fewer D."/>
            <person name="Sivonen K."/>
        </authorList>
    </citation>
    <scope>NUCLEOTIDE SEQUENCE</scope>
    <source>
        <strain evidence="1">TAU-MAC 1115</strain>
    </source>
</reference>
<dbReference type="AlphaFoldDB" id="A0A947DI77"/>
<dbReference type="NCBIfam" id="TIGR01784">
    <property type="entry name" value="T_den_put_tspse"/>
    <property type="match status" value="1"/>
</dbReference>
<dbReference type="InterPro" id="IPR010106">
    <property type="entry name" value="RpnA"/>
</dbReference>
<gene>
    <name evidence="1" type="ORF">IXB50_18830</name>
</gene>
<evidence type="ECO:0000313" key="1">
    <source>
        <dbReference type="EMBL" id="MBT9317483.1"/>
    </source>
</evidence>
<dbReference type="EMBL" id="JADOES010000048">
    <property type="protein sequence ID" value="MBT9317483.1"/>
    <property type="molecule type" value="Genomic_DNA"/>
</dbReference>
<dbReference type="Proteomes" id="UP000717364">
    <property type="component" value="Unassembled WGS sequence"/>
</dbReference>
<protein>
    <submittedName>
        <fullName evidence="1">Rpn family recombination-promoting nuclease/putative transposase</fullName>
    </submittedName>
</protein>
<proteinExistence type="predicted"/>
<name>A0A947DI77_9CYAN</name>
<evidence type="ECO:0000313" key="2">
    <source>
        <dbReference type="Proteomes" id="UP000717364"/>
    </source>
</evidence>
<comment type="caution">
    <text evidence="1">The sequence shown here is derived from an EMBL/GenBank/DDBJ whole genome shotgun (WGS) entry which is preliminary data.</text>
</comment>
<sequence>MKFIDPKTDFAFKKIFGSEQSHDILISFLNGILYDGESAIADLDILNPYQAPKIAGIKQSYLDVKAKLATGETVIIEMQVLNVEGFQKRILYNAAKAYSTQLQTGQGYPLLNPVIALTITDFEMFSDIEAVISRFVLKEKQYLIDYPIDDLELVFVELPKFQQSLEALTTLTDKWIYFLQHADDFSVVPTPMGNIPAIQQAFELANEANLSADELDELEHQSIFIQDQRGAIMLAAKQEKRKIAARLLSSMADSQIAAVTELSLADIQALRQEQSEQ</sequence>
<dbReference type="Pfam" id="PF12784">
    <property type="entry name" value="PDDEXK_2"/>
    <property type="match status" value="1"/>
</dbReference>
<dbReference type="PANTHER" id="PTHR41317:SF1">
    <property type="entry name" value="PD-(D_E)XK NUCLEASE FAMILY TRANSPOSASE"/>
    <property type="match status" value="1"/>
</dbReference>
<reference evidence="1" key="2">
    <citation type="journal article" date="2021" name="Mar. Drugs">
        <title>Genome Reduction and Secondary Metabolism of the Marine Sponge-Associated Cyanobacterium Leptothoe.</title>
        <authorList>
            <person name="Konstantinou D."/>
            <person name="Popin R.V."/>
            <person name="Fewer D.P."/>
            <person name="Sivonen K."/>
            <person name="Gkelis S."/>
        </authorList>
    </citation>
    <scope>NUCLEOTIDE SEQUENCE</scope>
    <source>
        <strain evidence="1">TAU-MAC 1115</strain>
    </source>
</reference>
<keyword evidence="2" id="KW-1185">Reference proteome</keyword>
<dbReference type="PANTHER" id="PTHR41317">
    <property type="entry name" value="PD-(D_E)XK NUCLEASE FAMILY TRANSPOSASE"/>
    <property type="match status" value="1"/>
</dbReference>
<organism evidence="1 2">
    <name type="scientific">Leptothoe spongobia TAU-MAC 1115</name>
    <dbReference type="NCBI Taxonomy" id="1967444"/>
    <lineage>
        <taxon>Bacteria</taxon>
        <taxon>Bacillati</taxon>
        <taxon>Cyanobacteriota</taxon>
        <taxon>Cyanophyceae</taxon>
        <taxon>Nodosilineales</taxon>
        <taxon>Cymatolegaceae</taxon>
        <taxon>Leptothoe</taxon>
        <taxon>Leptothoe spongobia</taxon>
    </lineage>
</organism>
<accession>A0A947DI77</accession>